<protein>
    <submittedName>
        <fullName evidence="1">Uncharacterized protein</fullName>
    </submittedName>
</protein>
<organism evidence="1 2">
    <name type="scientific">Mycena pura</name>
    <dbReference type="NCBI Taxonomy" id="153505"/>
    <lineage>
        <taxon>Eukaryota</taxon>
        <taxon>Fungi</taxon>
        <taxon>Dikarya</taxon>
        <taxon>Basidiomycota</taxon>
        <taxon>Agaricomycotina</taxon>
        <taxon>Agaricomycetes</taxon>
        <taxon>Agaricomycetidae</taxon>
        <taxon>Agaricales</taxon>
        <taxon>Marasmiineae</taxon>
        <taxon>Mycenaceae</taxon>
        <taxon>Mycena</taxon>
    </lineage>
</organism>
<dbReference type="AlphaFoldDB" id="A0AAD6Y3E0"/>
<evidence type="ECO:0000313" key="2">
    <source>
        <dbReference type="Proteomes" id="UP001219525"/>
    </source>
</evidence>
<keyword evidence="2" id="KW-1185">Reference proteome</keyword>
<name>A0AAD6Y3E0_9AGAR</name>
<dbReference type="Proteomes" id="UP001219525">
    <property type="component" value="Unassembled WGS sequence"/>
</dbReference>
<dbReference type="EMBL" id="JARJCW010000097">
    <property type="protein sequence ID" value="KAJ7194606.1"/>
    <property type="molecule type" value="Genomic_DNA"/>
</dbReference>
<proteinExistence type="predicted"/>
<accession>A0AAD6Y3E0</accession>
<evidence type="ECO:0000313" key="1">
    <source>
        <dbReference type="EMBL" id="KAJ7194606.1"/>
    </source>
</evidence>
<reference evidence="1" key="1">
    <citation type="submission" date="2023-03" db="EMBL/GenBank/DDBJ databases">
        <title>Massive genome expansion in bonnet fungi (Mycena s.s.) driven by repeated elements and novel gene families across ecological guilds.</title>
        <authorList>
            <consortium name="Lawrence Berkeley National Laboratory"/>
            <person name="Harder C.B."/>
            <person name="Miyauchi S."/>
            <person name="Viragh M."/>
            <person name="Kuo A."/>
            <person name="Thoen E."/>
            <person name="Andreopoulos B."/>
            <person name="Lu D."/>
            <person name="Skrede I."/>
            <person name="Drula E."/>
            <person name="Henrissat B."/>
            <person name="Morin E."/>
            <person name="Kohler A."/>
            <person name="Barry K."/>
            <person name="LaButti K."/>
            <person name="Morin E."/>
            <person name="Salamov A."/>
            <person name="Lipzen A."/>
            <person name="Mereny Z."/>
            <person name="Hegedus B."/>
            <person name="Baldrian P."/>
            <person name="Stursova M."/>
            <person name="Weitz H."/>
            <person name="Taylor A."/>
            <person name="Grigoriev I.V."/>
            <person name="Nagy L.G."/>
            <person name="Martin F."/>
            <person name="Kauserud H."/>
        </authorList>
    </citation>
    <scope>NUCLEOTIDE SEQUENCE</scope>
    <source>
        <strain evidence="1">9144</strain>
    </source>
</reference>
<gene>
    <name evidence="1" type="ORF">GGX14DRAFT_576305</name>
</gene>
<sequence length="241" mass="26945">MELYRMFPDLVKAIQVEGEDSRACFSDPFCVLSKQNPYGISAWKMLPFSFWAQPDNPLGSKWTLSPEDVPGTCRIPTWATASSRDAAQRPFVPHALRDASPLIYVMAKDMDYFKPESHAWEADYYTDAADAAGAHFMVGAYGTLPEHFPQVLENVGLMPQDWFYETLSKSALLIGVGRPWTSPTMYGRTGKSDPKLYPGSHAHGCSRGRLGRILETDWKAEAEILAKDRAIAGKGTVRMRF</sequence>
<comment type="caution">
    <text evidence="1">The sequence shown here is derived from an EMBL/GenBank/DDBJ whole genome shotgun (WGS) entry which is preliminary data.</text>
</comment>